<dbReference type="InterPro" id="IPR036875">
    <property type="entry name" value="Znf_CCHC_sf"/>
</dbReference>
<gene>
    <name evidence="1" type="ORF">NPIL_148521</name>
</gene>
<reference evidence="1" key="1">
    <citation type="submission" date="2020-08" db="EMBL/GenBank/DDBJ databases">
        <title>Multicomponent nature underlies the extraordinary mechanical properties of spider dragline silk.</title>
        <authorList>
            <person name="Kono N."/>
            <person name="Nakamura H."/>
            <person name="Mori M."/>
            <person name="Yoshida Y."/>
            <person name="Ohtoshi R."/>
            <person name="Malay A.D."/>
            <person name="Moran D.A.P."/>
            <person name="Tomita M."/>
            <person name="Numata K."/>
            <person name="Arakawa K."/>
        </authorList>
    </citation>
    <scope>NUCLEOTIDE SEQUENCE</scope>
</reference>
<protein>
    <submittedName>
        <fullName evidence="1">Uncharacterized protein</fullName>
    </submittedName>
</protein>
<dbReference type="EMBL" id="BMAW01039336">
    <property type="protein sequence ID" value="GFU55431.1"/>
    <property type="molecule type" value="Genomic_DNA"/>
</dbReference>
<dbReference type="OrthoDB" id="8026949at2759"/>
<proteinExistence type="predicted"/>
<dbReference type="Gene3D" id="4.10.60.10">
    <property type="entry name" value="Zinc finger, CCHC-type"/>
    <property type="match status" value="1"/>
</dbReference>
<name>A0A8X6QYN7_NEPPI</name>
<dbReference type="AlphaFoldDB" id="A0A8X6QYN7"/>
<evidence type="ECO:0000313" key="1">
    <source>
        <dbReference type="EMBL" id="GFU55431.1"/>
    </source>
</evidence>
<dbReference type="GO" id="GO:0008270">
    <property type="term" value="F:zinc ion binding"/>
    <property type="evidence" value="ECO:0007669"/>
    <property type="project" value="InterPro"/>
</dbReference>
<dbReference type="GO" id="GO:0003676">
    <property type="term" value="F:nucleic acid binding"/>
    <property type="evidence" value="ECO:0007669"/>
    <property type="project" value="InterPro"/>
</dbReference>
<dbReference type="SUPFAM" id="SSF57756">
    <property type="entry name" value="Retrovirus zinc finger-like domains"/>
    <property type="match status" value="1"/>
</dbReference>
<accession>A0A8X6QYN7</accession>
<evidence type="ECO:0000313" key="2">
    <source>
        <dbReference type="Proteomes" id="UP000887013"/>
    </source>
</evidence>
<dbReference type="Proteomes" id="UP000887013">
    <property type="component" value="Unassembled WGS sequence"/>
</dbReference>
<comment type="caution">
    <text evidence="1">The sequence shown here is derived from an EMBL/GenBank/DDBJ whole genome shotgun (WGS) entry which is preliminary data.</text>
</comment>
<organism evidence="1 2">
    <name type="scientific">Nephila pilipes</name>
    <name type="common">Giant wood spider</name>
    <name type="synonym">Nephila maculata</name>
    <dbReference type="NCBI Taxonomy" id="299642"/>
    <lineage>
        <taxon>Eukaryota</taxon>
        <taxon>Metazoa</taxon>
        <taxon>Ecdysozoa</taxon>
        <taxon>Arthropoda</taxon>
        <taxon>Chelicerata</taxon>
        <taxon>Arachnida</taxon>
        <taxon>Araneae</taxon>
        <taxon>Araneomorphae</taxon>
        <taxon>Entelegynae</taxon>
        <taxon>Araneoidea</taxon>
        <taxon>Nephilidae</taxon>
        <taxon>Nephila</taxon>
    </lineage>
</organism>
<sequence>MTTILRSLFRKVDNHAKKNAMINETLLKTIQLLQSTKRRNCMTRNERSKPKCYNYNNFGYILRDCPLRKPVITCQTCNKTSHVVKNCVIKLANNNFSNRSLSVGQDGKN</sequence>
<keyword evidence="2" id="KW-1185">Reference proteome</keyword>